<evidence type="ECO:0000256" key="8">
    <source>
        <dbReference type="ARBA" id="ARBA00037415"/>
    </source>
</evidence>
<dbReference type="GO" id="GO:0031222">
    <property type="term" value="P:arabinan catabolic process"/>
    <property type="evidence" value="ECO:0007669"/>
    <property type="project" value="UniProtKB-UniPathway"/>
</dbReference>
<dbReference type="Pfam" id="PF06964">
    <property type="entry name" value="Alpha-L-AF_C"/>
    <property type="match status" value="1"/>
</dbReference>
<dbReference type="Pfam" id="PF22848">
    <property type="entry name" value="ASD1_dom"/>
    <property type="match status" value="1"/>
</dbReference>
<dbReference type="InterPro" id="IPR055235">
    <property type="entry name" value="ASD1_cat"/>
</dbReference>
<dbReference type="AlphaFoldDB" id="A0A179FQD7"/>
<evidence type="ECO:0000256" key="7">
    <source>
        <dbReference type="ARBA" id="ARBA00023295"/>
    </source>
</evidence>
<evidence type="ECO:0000256" key="1">
    <source>
        <dbReference type="ARBA" id="ARBA00001462"/>
    </source>
</evidence>
<comment type="similarity">
    <text evidence="3">Belongs to the glycosyl hydrolase 51 family.</text>
</comment>
<evidence type="ECO:0000259" key="9">
    <source>
        <dbReference type="SMART" id="SM00813"/>
    </source>
</evidence>
<dbReference type="Gene3D" id="3.20.20.80">
    <property type="entry name" value="Glycosidases"/>
    <property type="match status" value="1"/>
</dbReference>
<evidence type="ECO:0000256" key="4">
    <source>
        <dbReference type="ARBA" id="ARBA00012670"/>
    </source>
</evidence>
<dbReference type="Gene3D" id="3.40.50.150">
    <property type="entry name" value="Vaccinia Virus protein VP39"/>
    <property type="match status" value="1"/>
</dbReference>
<evidence type="ECO:0000313" key="11">
    <source>
        <dbReference type="Proteomes" id="UP000078240"/>
    </source>
</evidence>
<dbReference type="Pfam" id="PF13489">
    <property type="entry name" value="Methyltransf_23"/>
    <property type="match status" value="1"/>
</dbReference>
<protein>
    <recommendedName>
        <fullName evidence="4">non-reducing end alpha-L-arabinofuranosidase</fullName>
        <ecNumber evidence="4">3.2.1.55</ecNumber>
    </recommendedName>
</protein>
<evidence type="ECO:0000313" key="10">
    <source>
        <dbReference type="EMBL" id="OAQ67371.1"/>
    </source>
</evidence>
<dbReference type="GO" id="GO:0046556">
    <property type="term" value="F:alpha-L-arabinofuranosidase activity"/>
    <property type="evidence" value="ECO:0007669"/>
    <property type="project" value="UniProtKB-EC"/>
</dbReference>
<dbReference type="SUPFAM" id="SSF51011">
    <property type="entry name" value="Glycosyl hydrolase domain"/>
    <property type="match status" value="1"/>
</dbReference>
<dbReference type="SUPFAM" id="SSF51445">
    <property type="entry name" value="(Trans)glycosidases"/>
    <property type="match status" value="1"/>
</dbReference>
<dbReference type="SUPFAM" id="SSF53335">
    <property type="entry name" value="S-adenosyl-L-methionine-dependent methyltransferases"/>
    <property type="match status" value="1"/>
</dbReference>
<dbReference type="EMBL" id="LSBH01000012">
    <property type="protein sequence ID" value="OAQ67371.1"/>
    <property type="molecule type" value="Genomic_DNA"/>
</dbReference>
<dbReference type="GO" id="GO:0046373">
    <property type="term" value="P:L-arabinose metabolic process"/>
    <property type="evidence" value="ECO:0007669"/>
    <property type="project" value="InterPro"/>
</dbReference>
<feature type="domain" description="Alpha-L-arabinofuranosidase C-terminal" evidence="9">
    <location>
        <begin position="309"/>
        <end position="503"/>
    </location>
</feature>
<dbReference type="PANTHER" id="PTHR43576:SF3">
    <property type="entry name" value="ALPHA-L-ARABINOFURANOSIDASE C"/>
    <property type="match status" value="1"/>
</dbReference>
<evidence type="ECO:0000256" key="6">
    <source>
        <dbReference type="ARBA" id="ARBA00023277"/>
    </source>
</evidence>
<dbReference type="EC" id="3.2.1.55" evidence="4"/>
<dbReference type="CDD" id="cd02440">
    <property type="entry name" value="AdoMet_MTases"/>
    <property type="match status" value="1"/>
</dbReference>
<accession>A0A179FQD7</accession>
<dbReference type="InterPro" id="IPR010720">
    <property type="entry name" value="Alpha-L-AF_C"/>
</dbReference>
<evidence type="ECO:0000256" key="5">
    <source>
        <dbReference type="ARBA" id="ARBA00022801"/>
    </source>
</evidence>
<proteinExistence type="inferred from homology"/>
<evidence type="ECO:0000256" key="3">
    <source>
        <dbReference type="ARBA" id="ARBA00007186"/>
    </source>
</evidence>
<reference evidence="10 11" key="1">
    <citation type="submission" date="2016-01" db="EMBL/GenBank/DDBJ databases">
        <title>Biosynthesis of antibiotic leucinostatins and their inhibition on Phytophthora in bio-control Purpureocillium lilacinum.</title>
        <authorList>
            <person name="Wang G."/>
            <person name="Liu Z."/>
            <person name="Lin R."/>
            <person name="Li E."/>
            <person name="Mao Z."/>
            <person name="Ling J."/>
            <person name="Yin W."/>
            <person name="Xie B."/>
        </authorList>
    </citation>
    <scope>NUCLEOTIDE SEQUENCE [LARGE SCALE GENOMIC DNA]</scope>
    <source>
        <strain evidence="10">PLBJ-1</strain>
    </source>
</reference>
<organism evidence="10 11">
    <name type="scientific">Purpureocillium lilacinum</name>
    <name type="common">Paecilomyces lilacinus</name>
    <dbReference type="NCBI Taxonomy" id="33203"/>
    <lineage>
        <taxon>Eukaryota</taxon>
        <taxon>Fungi</taxon>
        <taxon>Dikarya</taxon>
        <taxon>Ascomycota</taxon>
        <taxon>Pezizomycotina</taxon>
        <taxon>Sordariomycetes</taxon>
        <taxon>Hypocreomycetidae</taxon>
        <taxon>Hypocreales</taxon>
        <taxon>Ophiocordycipitaceae</taxon>
        <taxon>Purpureocillium</taxon>
    </lineage>
</organism>
<dbReference type="Gene3D" id="2.60.40.1180">
    <property type="entry name" value="Golgi alpha-mannosidase II"/>
    <property type="match status" value="1"/>
</dbReference>
<evidence type="ECO:0000256" key="2">
    <source>
        <dbReference type="ARBA" id="ARBA00004834"/>
    </source>
</evidence>
<keyword evidence="7" id="KW-0326">Glycosidase</keyword>
<sequence length="727" mass="80758">MATFARIADDETPSISVDARAIVADVDDNIYGGFTEHIGRCIYGGIYDPGNALADENGFRKDVIEALQELRIPVVRYPGGNFVATYHWLDGVGPKADRPKRPELAWDGMESNQFGTDEFLKWCEVVGTEPYFCLNFGTGTLDEALGWIEYCNSNKDTHYANLRRKHGRKEPYNVKYWALGNEVWGPWQVEQMTKEDYAKKAYQWAKAIKLLDPSVKLILCGETGYSSWDFHVIKECIKLDLHGLGGSTTVGLIDMHSIHIYTASSDHAKNATAPRAAERAIEITAGLIDLARAENHVPPTVPRQKICFDEWNVWDPVRAPGEQGAEERYTLSDALAVGVWLNVFVRQAKHVGMANIAQSVNVISPLMTTSKGVVKQTTWWPLLLFSKYMRGRTVAVNVRSGEYQGDTEPAWIRGTMDTPWLDVSAVLDNGVVNLAVVNVHEQRDFVTELAGVEASGKVEVYAVTGPGVDAVNTEEKQEVGISESTWDAVYASARDALRGGKYGTLGSPAAFKESAFYLWFKTINHHFIEVESTRTPVPQLVPQASGLVLELGPGMGNQLRRFEKSKVTRVVGVESNAHFAPDILLQVQEQGLEDVYELLTCSVDDSNALERHGIVAGSLDTVLSIQVLCSVPHPEATLKELYRLLKPGGKLIFWEHHRSSDWVTVVMQYLWNPIWSQFIGCHMTRDIPAAIATAGEWENLDSIDGDKRTWALMPRAWGVLIKPSAPA</sequence>
<dbReference type="SMART" id="SM00813">
    <property type="entry name" value="Alpha-L-AF_C"/>
    <property type="match status" value="1"/>
</dbReference>
<dbReference type="InterPro" id="IPR017853">
    <property type="entry name" value="GH"/>
</dbReference>
<gene>
    <name evidence="10" type="ORF">VFPBJ_10966</name>
</gene>
<comment type="pathway">
    <text evidence="2">Glycan metabolism; L-arabinan degradation.</text>
</comment>
<comment type="caution">
    <text evidence="10">The sequence shown here is derived from an EMBL/GenBank/DDBJ whole genome shotgun (WGS) entry which is preliminary data.</text>
</comment>
<comment type="function">
    <text evidence="8">Alpha-L-arabinofuranosidase involved in the degradation of arabinoxylan, a major component of plant hemicellulose. Acts only on small linear 1,5-alpha-linked L-arabinofuranosyl oligosaccharides.</text>
</comment>
<dbReference type="InterPro" id="IPR029063">
    <property type="entry name" value="SAM-dependent_MTases_sf"/>
</dbReference>
<dbReference type="UniPathway" id="UPA00667"/>
<dbReference type="Proteomes" id="UP000078240">
    <property type="component" value="Unassembled WGS sequence"/>
</dbReference>
<keyword evidence="6" id="KW-0119">Carbohydrate metabolism</keyword>
<keyword evidence="5" id="KW-0378">Hydrolase</keyword>
<dbReference type="InterPro" id="IPR013780">
    <property type="entry name" value="Glyco_hydro_b"/>
</dbReference>
<comment type="catalytic activity">
    <reaction evidence="1">
        <text>Hydrolysis of terminal non-reducing alpha-L-arabinofuranoside residues in alpha-L-arabinosides.</text>
        <dbReference type="EC" id="3.2.1.55"/>
    </reaction>
</comment>
<name>A0A179FQD7_PURLI</name>
<dbReference type="PANTHER" id="PTHR43576">
    <property type="entry name" value="ALPHA-L-ARABINOFURANOSIDASE C-RELATED"/>
    <property type="match status" value="1"/>
</dbReference>